<accession>A0ABM0JXT3</accession>
<dbReference type="SUPFAM" id="SSF48403">
    <property type="entry name" value="Ankyrin repeat"/>
    <property type="match status" value="1"/>
</dbReference>
<feature type="region of interest" description="Disordered" evidence="1">
    <location>
        <begin position="1"/>
        <end position="28"/>
    </location>
</feature>
<keyword evidence="2" id="KW-1185">Reference proteome</keyword>
<evidence type="ECO:0000256" key="1">
    <source>
        <dbReference type="SAM" id="MobiDB-lite"/>
    </source>
</evidence>
<organism evidence="2 3">
    <name type="scientific">Aplysia californica</name>
    <name type="common">California sea hare</name>
    <dbReference type="NCBI Taxonomy" id="6500"/>
    <lineage>
        <taxon>Eukaryota</taxon>
        <taxon>Metazoa</taxon>
        <taxon>Spiralia</taxon>
        <taxon>Lophotrochozoa</taxon>
        <taxon>Mollusca</taxon>
        <taxon>Gastropoda</taxon>
        <taxon>Heterobranchia</taxon>
        <taxon>Euthyneura</taxon>
        <taxon>Tectipleura</taxon>
        <taxon>Aplysiida</taxon>
        <taxon>Aplysioidea</taxon>
        <taxon>Aplysiidae</taxon>
        <taxon>Aplysia</taxon>
    </lineage>
</organism>
<feature type="region of interest" description="Disordered" evidence="1">
    <location>
        <begin position="445"/>
        <end position="499"/>
    </location>
</feature>
<evidence type="ECO:0000313" key="2">
    <source>
        <dbReference type="Proteomes" id="UP000694888"/>
    </source>
</evidence>
<feature type="compositionally biased region" description="Polar residues" evidence="1">
    <location>
        <begin position="451"/>
        <end position="465"/>
    </location>
</feature>
<name>A0ABM0JXT3_APLCA</name>
<proteinExistence type="predicted"/>
<feature type="compositionally biased region" description="Basic residues" evidence="1">
    <location>
        <begin position="473"/>
        <end position="483"/>
    </location>
</feature>
<gene>
    <name evidence="3" type="primary">LOC101860756</name>
</gene>
<feature type="compositionally biased region" description="Polar residues" evidence="1">
    <location>
        <begin position="1"/>
        <end position="13"/>
    </location>
</feature>
<dbReference type="Gene3D" id="1.25.40.20">
    <property type="entry name" value="Ankyrin repeat-containing domain"/>
    <property type="match status" value="1"/>
</dbReference>
<feature type="compositionally biased region" description="Low complexity" evidence="1">
    <location>
        <begin position="101"/>
        <end position="115"/>
    </location>
</feature>
<sequence length="499" mass="54255">MSRGPSKTSQDPVEQNGELPSSLGHCHITPAPMNVAAAASEDTVDLFLSSDSSHSDSLTQEGPAPSRNKEEEEEDEEEEEYDGKRHDGRKHWTRADEIKLSLSSPPIASSSSPQRQPERPQRLDLSPPGLPSLGAKHTDAGSSSSHSLASEGSPARQVSSGRWEPRASMKQASWLAGSANSLVAGSQSDFESLPTVRAIAKGDNKLLLECLKQGENPLVTCPTTGRTLLHVVCEKCQCGRETQWVPMVYQLSNAGAELNAVDQRGDSLVRVAITRRLVEVLAALLKCGAEVLPEDSYIVDLAVGGSKSDLTDVIRRLTPSYWTSVHDAVPFKVRQLVRSWCRVNVSRGGQSLVEYTRQIPGETAALSADLMVQHEASIELAHAVLAGDADRARGLLCHQEADIHTCDRSVRNNSFESMTPMNLEDAAARYHHSEVLLLLKKEVTERRRKNSQQATPTSASRSGAQSEMGGAKCSKRGRRKRSPAYHSQQNVTSKMCVIS</sequence>
<feature type="compositionally biased region" description="Low complexity" evidence="1">
    <location>
        <begin position="125"/>
        <end position="134"/>
    </location>
</feature>
<dbReference type="GeneID" id="101860756"/>
<dbReference type="RefSeq" id="XP_005104046.2">
    <property type="nucleotide sequence ID" value="XM_005103989.2"/>
</dbReference>
<feature type="region of interest" description="Disordered" evidence="1">
    <location>
        <begin position="46"/>
        <end position="165"/>
    </location>
</feature>
<dbReference type="InterPro" id="IPR036770">
    <property type="entry name" value="Ankyrin_rpt-contain_sf"/>
</dbReference>
<feature type="compositionally biased region" description="Low complexity" evidence="1">
    <location>
        <begin position="46"/>
        <end position="58"/>
    </location>
</feature>
<feature type="compositionally biased region" description="Low complexity" evidence="1">
    <location>
        <begin position="142"/>
        <end position="153"/>
    </location>
</feature>
<dbReference type="Proteomes" id="UP000694888">
    <property type="component" value="Unplaced"/>
</dbReference>
<protein>
    <submittedName>
        <fullName evidence="3">Uncharacterized protein LOC101860756</fullName>
    </submittedName>
</protein>
<evidence type="ECO:0000313" key="3">
    <source>
        <dbReference type="RefSeq" id="XP_005104046.2"/>
    </source>
</evidence>
<reference evidence="3" key="1">
    <citation type="submission" date="2025-08" db="UniProtKB">
        <authorList>
            <consortium name="RefSeq"/>
        </authorList>
    </citation>
    <scope>IDENTIFICATION</scope>
</reference>
<feature type="compositionally biased region" description="Acidic residues" evidence="1">
    <location>
        <begin position="71"/>
        <end position="81"/>
    </location>
</feature>